<evidence type="ECO:0000313" key="7">
    <source>
        <dbReference type="EMBL" id="ACB40908.1"/>
    </source>
</evidence>
<dbReference type="GO" id="GO:0006754">
    <property type="term" value="P:ATP biosynthetic process"/>
    <property type="evidence" value="ECO:0007669"/>
    <property type="project" value="TreeGrafter"/>
</dbReference>
<dbReference type="PANTHER" id="PTHR21340:SF0">
    <property type="entry name" value="BIS(5'-NUCLEOSYL)-TETRAPHOSPHATASE [ASYMMETRICAL]"/>
    <property type="match status" value="1"/>
</dbReference>
<name>B1YC54_PYRNV</name>
<dbReference type="RefSeq" id="WP_012351327.1">
    <property type="nucleotide sequence ID" value="NC_010525.1"/>
</dbReference>
<keyword evidence="3" id="KW-0547">Nucleotide-binding</keyword>
<dbReference type="HOGENOM" id="CLU_037162_14_4_2"/>
<dbReference type="KEGG" id="tne:Tneu_1993"/>
<gene>
    <name evidence="7" type="ordered locus">Tneu_1993</name>
</gene>
<evidence type="ECO:0000256" key="4">
    <source>
        <dbReference type="ARBA" id="ARBA00022801"/>
    </source>
</evidence>
<dbReference type="InterPro" id="IPR051325">
    <property type="entry name" value="Nudix_hydrolase_domain"/>
</dbReference>
<dbReference type="Pfam" id="PF00293">
    <property type="entry name" value="NUDIX"/>
    <property type="match status" value="1"/>
</dbReference>
<dbReference type="GeneID" id="6165701"/>
<evidence type="ECO:0000256" key="3">
    <source>
        <dbReference type="ARBA" id="ARBA00022741"/>
    </source>
</evidence>
<reference evidence="7" key="1">
    <citation type="submission" date="2008-03" db="EMBL/GenBank/DDBJ databases">
        <title>Complete sequence of Thermoproteus neutrophilus V24Sta.</title>
        <authorList>
            <consortium name="US DOE Joint Genome Institute"/>
            <person name="Copeland A."/>
            <person name="Lucas S."/>
            <person name="Lapidus A."/>
            <person name="Glavina del Rio T."/>
            <person name="Dalin E."/>
            <person name="Tice H."/>
            <person name="Bruce D."/>
            <person name="Goodwin L."/>
            <person name="Pitluck S."/>
            <person name="Sims D."/>
            <person name="Brettin T."/>
            <person name="Detter J.C."/>
            <person name="Han C."/>
            <person name="Kuske C.R."/>
            <person name="Schmutz J."/>
            <person name="Larimer F."/>
            <person name="Land M."/>
            <person name="Hauser L."/>
            <person name="Kyrpides N."/>
            <person name="Mikhailova N."/>
            <person name="Biddle J.F."/>
            <person name="Zhang Z."/>
            <person name="Fitz-Gibbon S.T."/>
            <person name="Lowe T.M."/>
            <person name="Saltikov C."/>
            <person name="House C.H."/>
            <person name="Richardson P."/>
        </authorList>
    </citation>
    <scope>NUCLEOTIDE SEQUENCE [LARGE SCALE GENOMIC DNA]</scope>
    <source>
        <strain evidence="7">V24Sta</strain>
    </source>
</reference>
<feature type="domain" description="Nudix hydrolase" evidence="6">
    <location>
        <begin position="3"/>
        <end position="133"/>
    </location>
</feature>
<evidence type="ECO:0000313" key="8">
    <source>
        <dbReference type="Proteomes" id="UP000001694"/>
    </source>
</evidence>
<organism evidence="7 8">
    <name type="scientific">Pyrobaculum neutrophilum (strain DSM 2338 / JCM 9278 / NBRC 100436 / V24Sta)</name>
    <name type="common">Thermoproteus neutrophilus</name>
    <dbReference type="NCBI Taxonomy" id="444157"/>
    <lineage>
        <taxon>Archaea</taxon>
        <taxon>Thermoproteota</taxon>
        <taxon>Thermoprotei</taxon>
        <taxon>Thermoproteales</taxon>
        <taxon>Thermoproteaceae</taxon>
        <taxon>Pyrobaculum</taxon>
    </lineage>
</organism>
<keyword evidence="4 7" id="KW-0378">Hydrolase</keyword>
<dbReference type="STRING" id="444157.Tneu_1993"/>
<evidence type="ECO:0000256" key="5">
    <source>
        <dbReference type="ARBA" id="ARBA00032644"/>
    </source>
</evidence>
<evidence type="ECO:0000259" key="6">
    <source>
        <dbReference type="PROSITE" id="PS51462"/>
    </source>
</evidence>
<dbReference type="EMBL" id="CP001014">
    <property type="protein sequence ID" value="ACB40908.1"/>
    <property type="molecule type" value="Genomic_DNA"/>
</dbReference>
<dbReference type="InterPro" id="IPR020084">
    <property type="entry name" value="NUDIX_hydrolase_CS"/>
</dbReference>
<dbReference type="InterPro" id="IPR015797">
    <property type="entry name" value="NUDIX_hydrolase-like_dom_sf"/>
</dbReference>
<dbReference type="Proteomes" id="UP000001694">
    <property type="component" value="Chromosome"/>
</dbReference>
<dbReference type="OrthoDB" id="25379at2157"/>
<dbReference type="PROSITE" id="PS51462">
    <property type="entry name" value="NUDIX"/>
    <property type="match status" value="1"/>
</dbReference>
<dbReference type="GO" id="GO:0006167">
    <property type="term" value="P:AMP biosynthetic process"/>
    <property type="evidence" value="ECO:0007669"/>
    <property type="project" value="TreeGrafter"/>
</dbReference>
<dbReference type="InterPro" id="IPR003565">
    <property type="entry name" value="Tetra_PHTase"/>
</dbReference>
<dbReference type="GO" id="GO:0004081">
    <property type="term" value="F:bis(5'-nucleosyl)-tetraphosphatase (asymmetrical) activity"/>
    <property type="evidence" value="ECO:0007669"/>
    <property type="project" value="TreeGrafter"/>
</dbReference>
<accession>B1YC54</accession>
<sequence length="142" mass="16671">MRFYERSAGAVVYAIDGGEVLYLLLHGRYGWDFPHGLVRLRETDKAAALREIAEETGLKVELIPSFKEEIRYKYSKKGRTVYREVVYFLARSYGLNVTLSQEHDAYMWVDRDRAMKMVSRDETRAVLLKAWRKIVEMEKLAD</sequence>
<dbReference type="Gene3D" id="3.90.79.10">
    <property type="entry name" value="Nucleoside Triphosphate Pyrophosphohydrolase"/>
    <property type="match status" value="1"/>
</dbReference>
<proteinExistence type="inferred from homology"/>
<dbReference type="InterPro" id="IPR000086">
    <property type="entry name" value="NUDIX_hydrolase_dom"/>
</dbReference>
<dbReference type="SUPFAM" id="SSF55811">
    <property type="entry name" value="Nudix"/>
    <property type="match status" value="1"/>
</dbReference>
<dbReference type="PROSITE" id="PS00893">
    <property type="entry name" value="NUDIX_BOX"/>
    <property type="match status" value="1"/>
</dbReference>
<dbReference type="PANTHER" id="PTHR21340">
    <property type="entry name" value="DIADENOSINE 5,5-P1,P4-TETRAPHOSPHATE PYROPHOSPHOHYDROLASE MUTT"/>
    <property type="match status" value="1"/>
</dbReference>
<dbReference type="GO" id="GO:0000166">
    <property type="term" value="F:nucleotide binding"/>
    <property type="evidence" value="ECO:0007669"/>
    <property type="project" value="UniProtKB-KW"/>
</dbReference>
<dbReference type="AlphaFoldDB" id="B1YC54"/>
<dbReference type="eggNOG" id="arCOG01078">
    <property type="taxonomic scope" value="Archaea"/>
</dbReference>
<evidence type="ECO:0000256" key="1">
    <source>
        <dbReference type="ARBA" id="ARBA00005582"/>
    </source>
</evidence>
<keyword evidence="8" id="KW-1185">Reference proteome</keyword>
<protein>
    <recommendedName>
        <fullName evidence="2">Bis(5'-nucleosyl)-tetraphosphatase [asymmetrical]</fullName>
    </recommendedName>
    <alternativeName>
        <fullName evidence="5">Diadenosine 5',5'''-P1,P4-tetraphosphate asymmetrical hydrolase</fullName>
    </alternativeName>
</protein>
<evidence type="ECO:0000256" key="2">
    <source>
        <dbReference type="ARBA" id="ARBA00018911"/>
    </source>
</evidence>
<dbReference type="CDD" id="cd03428">
    <property type="entry name" value="NUDIX_Ap4A_Nudt2"/>
    <property type="match status" value="1"/>
</dbReference>
<comment type="similarity">
    <text evidence="1">Belongs to the Nudix hydrolase family.</text>
</comment>